<gene>
    <name evidence="1" type="ORF">M3I01_015855</name>
</gene>
<comment type="caution">
    <text evidence="1">The sequence shown here is derived from an EMBL/GenBank/DDBJ whole genome shotgun (WGS) entry which is preliminary data.</text>
</comment>
<protein>
    <submittedName>
        <fullName evidence="1">DUF6435 family protein</fullName>
    </submittedName>
</protein>
<dbReference type="NCBIfam" id="NF033487">
    <property type="entry name" value="Lacal_2735_fam"/>
    <property type="match status" value="1"/>
</dbReference>
<sequence>MFSFLKSDPLKKLNKEYGELLEKAMQAQRGGDIRLYSELTEQAEAVKVKIDAAQKPTV</sequence>
<accession>A0ABT5WHQ0</accession>
<dbReference type="EMBL" id="JAMZEG020000004">
    <property type="protein sequence ID" value="MDE8604347.1"/>
    <property type="molecule type" value="Genomic_DNA"/>
</dbReference>
<evidence type="ECO:0000313" key="2">
    <source>
        <dbReference type="Proteomes" id="UP001139522"/>
    </source>
</evidence>
<evidence type="ECO:0000313" key="1">
    <source>
        <dbReference type="EMBL" id="MDE8604347.1"/>
    </source>
</evidence>
<reference evidence="1" key="1">
    <citation type="submission" date="2023-01" db="EMBL/GenBank/DDBJ databases">
        <title>Psychroserpens sp. MSW6 and Marinomonas sp. RSW2, isolated from seawater.</title>
        <authorList>
            <person name="Kristyanto S."/>
            <person name="Jung J."/>
            <person name="Kim J.M."/>
            <person name="Jeon C.O."/>
        </authorList>
    </citation>
    <scope>NUCLEOTIDE SEQUENCE</scope>
    <source>
        <strain evidence="1">RSW2</strain>
    </source>
</reference>
<dbReference type="Pfam" id="PF20027">
    <property type="entry name" value="DUF6435"/>
    <property type="match status" value="1"/>
</dbReference>
<dbReference type="Proteomes" id="UP001139522">
    <property type="component" value="Unassembled WGS sequence"/>
</dbReference>
<dbReference type="InterPro" id="IPR045493">
    <property type="entry name" value="DUF6435"/>
</dbReference>
<dbReference type="RefSeq" id="WP_255896894.1">
    <property type="nucleotide sequence ID" value="NZ_JAMZEG020000004.1"/>
</dbReference>
<proteinExistence type="predicted"/>
<name>A0ABT5WHQ0_9GAMM</name>
<keyword evidence="2" id="KW-1185">Reference proteome</keyword>
<organism evidence="1 2">
    <name type="scientific">Marinomonas maritima</name>
    <dbReference type="NCBI Taxonomy" id="2940935"/>
    <lineage>
        <taxon>Bacteria</taxon>
        <taxon>Pseudomonadati</taxon>
        <taxon>Pseudomonadota</taxon>
        <taxon>Gammaproteobacteria</taxon>
        <taxon>Oceanospirillales</taxon>
        <taxon>Oceanospirillaceae</taxon>
        <taxon>Marinomonas</taxon>
    </lineage>
</organism>